<dbReference type="EMBL" id="JACSQY010000006">
    <property type="protein sequence ID" value="MBD7908564.1"/>
    <property type="molecule type" value="Genomic_DNA"/>
</dbReference>
<dbReference type="SUPFAM" id="SSF88659">
    <property type="entry name" value="Sigma3 and sigma4 domains of RNA polymerase sigma factors"/>
    <property type="match status" value="1"/>
</dbReference>
<dbReference type="InterPro" id="IPR013249">
    <property type="entry name" value="RNA_pol_sigma70_r4_t2"/>
</dbReference>
<evidence type="ECO:0000256" key="2">
    <source>
        <dbReference type="ARBA" id="ARBA00023015"/>
    </source>
</evidence>
<keyword evidence="2" id="KW-0805">Transcription regulation</keyword>
<accession>A0ABR8PK80</accession>
<organism evidence="7 8">
    <name type="scientific">Sporosarcina gallistercoris</name>
    <dbReference type="NCBI Taxonomy" id="2762245"/>
    <lineage>
        <taxon>Bacteria</taxon>
        <taxon>Bacillati</taxon>
        <taxon>Bacillota</taxon>
        <taxon>Bacilli</taxon>
        <taxon>Bacillales</taxon>
        <taxon>Caryophanaceae</taxon>
        <taxon>Sporosarcina</taxon>
    </lineage>
</organism>
<dbReference type="NCBIfam" id="TIGR02937">
    <property type="entry name" value="sigma70-ECF"/>
    <property type="match status" value="1"/>
</dbReference>
<dbReference type="Gene3D" id="1.10.1740.10">
    <property type="match status" value="1"/>
</dbReference>
<dbReference type="InterPro" id="IPR007627">
    <property type="entry name" value="RNA_pol_sigma70_r2"/>
</dbReference>
<evidence type="ECO:0000256" key="4">
    <source>
        <dbReference type="ARBA" id="ARBA00023163"/>
    </source>
</evidence>
<dbReference type="SUPFAM" id="SSF88946">
    <property type="entry name" value="Sigma2 domain of RNA polymerase sigma factors"/>
    <property type="match status" value="1"/>
</dbReference>
<comment type="caution">
    <text evidence="7">The sequence shown here is derived from an EMBL/GenBank/DDBJ whole genome shotgun (WGS) entry which is preliminary data.</text>
</comment>
<proteinExistence type="inferred from homology"/>
<name>A0ABR8PK80_9BACL</name>
<dbReference type="InterPro" id="IPR013325">
    <property type="entry name" value="RNA_pol_sigma_r2"/>
</dbReference>
<evidence type="ECO:0000256" key="3">
    <source>
        <dbReference type="ARBA" id="ARBA00023082"/>
    </source>
</evidence>
<dbReference type="InterPro" id="IPR039425">
    <property type="entry name" value="RNA_pol_sigma-70-like"/>
</dbReference>
<feature type="domain" description="RNA polymerase sigma-70 region 2" evidence="5">
    <location>
        <begin position="6"/>
        <end position="69"/>
    </location>
</feature>
<dbReference type="InterPro" id="IPR013324">
    <property type="entry name" value="RNA_pol_sigma_r3/r4-like"/>
</dbReference>
<evidence type="ECO:0000256" key="1">
    <source>
        <dbReference type="ARBA" id="ARBA00010641"/>
    </source>
</evidence>
<feature type="domain" description="RNA polymerase sigma factor 70 region 4 type 2" evidence="6">
    <location>
        <begin position="102"/>
        <end position="152"/>
    </location>
</feature>
<evidence type="ECO:0000313" key="8">
    <source>
        <dbReference type="Proteomes" id="UP000659496"/>
    </source>
</evidence>
<dbReference type="Pfam" id="PF08281">
    <property type="entry name" value="Sigma70_r4_2"/>
    <property type="match status" value="1"/>
</dbReference>
<dbReference type="Gene3D" id="1.10.10.10">
    <property type="entry name" value="Winged helix-like DNA-binding domain superfamily/Winged helix DNA-binding domain"/>
    <property type="match status" value="1"/>
</dbReference>
<reference evidence="7 8" key="1">
    <citation type="submission" date="2020-08" db="EMBL/GenBank/DDBJ databases">
        <title>A Genomic Blueprint of the Chicken Gut Microbiome.</title>
        <authorList>
            <person name="Gilroy R."/>
            <person name="Ravi A."/>
            <person name="Getino M."/>
            <person name="Pursley I."/>
            <person name="Horton D.L."/>
            <person name="Alikhan N.-F."/>
            <person name="Baker D."/>
            <person name="Gharbi K."/>
            <person name="Hall N."/>
            <person name="Watson M."/>
            <person name="Adriaenssens E.M."/>
            <person name="Foster-Nyarko E."/>
            <person name="Jarju S."/>
            <person name="Secka A."/>
            <person name="Antonio M."/>
            <person name="Oren A."/>
            <person name="Chaudhuri R."/>
            <person name="La Ragione R.M."/>
            <person name="Hildebrand F."/>
            <person name="Pallen M.J."/>
        </authorList>
    </citation>
    <scope>NUCLEOTIDE SEQUENCE [LARGE SCALE GENOMIC DNA]</scope>
    <source>
        <strain evidence="7 8">Sa3CUA8</strain>
    </source>
</reference>
<dbReference type="PANTHER" id="PTHR43133:SF60">
    <property type="entry name" value="RNA POLYMERASE SIGMA FACTOR SIGV"/>
    <property type="match status" value="1"/>
</dbReference>
<protein>
    <submittedName>
        <fullName evidence="7">Sigma-70 family RNA polymerase sigma factor</fullName>
    </submittedName>
</protein>
<evidence type="ECO:0000313" key="7">
    <source>
        <dbReference type="EMBL" id="MBD7908564.1"/>
    </source>
</evidence>
<evidence type="ECO:0000259" key="6">
    <source>
        <dbReference type="Pfam" id="PF08281"/>
    </source>
</evidence>
<dbReference type="CDD" id="cd06171">
    <property type="entry name" value="Sigma70_r4"/>
    <property type="match status" value="1"/>
</dbReference>
<dbReference type="PANTHER" id="PTHR43133">
    <property type="entry name" value="RNA POLYMERASE ECF-TYPE SIGMA FACTO"/>
    <property type="match status" value="1"/>
</dbReference>
<keyword evidence="8" id="KW-1185">Reference proteome</keyword>
<dbReference type="Pfam" id="PF04542">
    <property type="entry name" value="Sigma70_r2"/>
    <property type="match status" value="1"/>
</dbReference>
<evidence type="ECO:0000259" key="5">
    <source>
        <dbReference type="Pfam" id="PF04542"/>
    </source>
</evidence>
<sequence length="168" mass="19932">MIEQVIDDYADYLLRVAYVYVKNQSTAEDIVQDVLIRYDQRSDQFREESSLKTYLVKMTVNRSHDFLRSWAYRRILLKEKIKGNHTSKTPEGYMIEYENSQTVLTALLSLKLIYREVLVLYYYEEYSTVEIADILNCPEATVRTRLQRARLLLKEKIEEQEGDLHGFG</sequence>
<keyword evidence="4" id="KW-0804">Transcription</keyword>
<gene>
    <name evidence="7" type="ORF">H9659_09495</name>
</gene>
<dbReference type="InterPro" id="IPR014284">
    <property type="entry name" value="RNA_pol_sigma-70_dom"/>
</dbReference>
<dbReference type="Proteomes" id="UP000659496">
    <property type="component" value="Unassembled WGS sequence"/>
</dbReference>
<keyword evidence="3" id="KW-0731">Sigma factor</keyword>
<dbReference type="InterPro" id="IPR036388">
    <property type="entry name" value="WH-like_DNA-bd_sf"/>
</dbReference>
<dbReference type="RefSeq" id="WP_191690018.1">
    <property type="nucleotide sequence ID" value="NZ_JACSQY010000006.1"/>
</dbReference>
<comment type="similarity">
    <text evidence="1">Belongs to the sigma-70 factor family. ECF subfamily.</text>
</comment>